<feature type="region of interest" description="Disordered" evidence="1">
    <location>
        <begin position="120"/>
        <end position="187"/>
    </location>
</feature>
<dbReference type="Proteomes" id="UP000029120">
    <property type="component" value="Chromosome 6"/>
</dbReference>
<accession>A0A087GNW7</accession>
<feature type="compositionally biased region" description="Basic and acidic residues" evidence="1">
    <location>
        <begin position="141"/>
        <end position="158"/>
    </location>
</feature>
<name>A0A087GNW7_ARAAL</name>
<organism evidence="2 3">
    <name type="scientific">Arabis alpina</name>
    <name type="common">Alpine rock-cress</name>
    <dbReference type="NCBI Taxonomy" id="50452"/>
    <lineage>
        <taxon>Eukaryota</taxon>
        <taxon>Viridiplantae</taxon>
        <taxon>Streptophyta</taxon>
        <taxon>Embryophyta</taxon>
        <taxon>Tracheophyta</taxon>
        <taxon>Spermatophyta</taxon>
        <taxon>Magnoliopsida</taxon>
        <taxon>eudicotyledons</taxon>
        <taxon>Gunneridae</taxon>
        <taxon>Pentapetalae</taxon>
        <taxon>rosids</taxon>
        <taxon>malvids</taxon>
        <taxon>Brassicales</taxon>
        <taxon>Brassicaceae</taxon>
        <taxon>Arabideae</taxon>
        <taxon>Arabis</taxon>
    </lineage>
</organism>
<reference evidence="3" key="1">
    <citation type="journal article" date="2015" name="Nat. Plants">
        <title>Genome expansion of Arabis alpina linked with retrotransposition and reduced symmetric DNA methylation.</title>
        <authorList>
            <person name="Willing E.M."/>
            <person name="Rawat V."/>
            <person name="Mandakova T."/>
            <person name="Maumus F."/>
            <person name="James G.V."/>
            <person name="Nordstroem K.J."/>
            <person name="Becker C."/>
            <person name="Warthmann N."/>
            <person name="Chica C."/>
            <person name="Szarzynska B."/>
            <person name="Zytnicki M."/>
            <person name="Albani M.C."/>
            <person name="Kiefer C."/>
            <person name="Bergonzi S."/>
            <person name="Castaings L."/>
            <person name="Mateos J.L."/>
            <person name="Berns M.C."/>
            <person name="Bujdoso N."/>
            <person name="Piofczyk T."/>
            <person name="de Lorenzo L."/>
            <person name="Barrero-Sicilia C."/>
            <person name="Mateos I."/>
            <person name="Piednoel M."/>
            <person name="Hagmann J."/>
            <person name="Chen-Min-Tao R."/>
            <person name="Iglesias-Fernandez R."/>
            <person name="Schuster S.C."/>
            <person name="Alonso-Blanco C."/>
            <person name="Roudier F."/>
            <person name="Carbonero P."/>
            <person name="Paz-Ares J."/>
            <person name="Davis S.J."/>
            <person name="Pecinka A."/>
            <person name="Quesneville H."/>
            <person name="Colot V."/>
            <person name="Lysak M.A."/>
            <person name="Weigel D."/>
            <person name="Coupland G."/>
            <person name="Schneeberger K."/>
        </authorList>
    </citation>
    <scope>NUCLEOTIDE SEQUENCE [LARGE SCALE GENOMIC DNA]</scope>
    <source>
        <strain evidence="3">cv. Pajares</strain>
    </source>
</reference>
<dbReference type="EMBL" id="CM002874">
    <property type="protein sequence ID" value="KFK31569.1"/>
    <property type="molecule type" value="Genomic_DNA"/>
</dbReference>
<feature type="compositionally biased region" description="Basic and acidic residues" evidence="1">
    <location>
        <begin position="120"/>
        <end position="134"/>
    </location>
</feature>
<dbReference type="Gramene" id="KFK31569">
    <property type="protein sequence ID" value="KFK31569"/>
    <property type="gene ID" value="AALP_AA6G129000"/>
</dbReference>
<evidence type="ECO:0000313" key="2">
    <source>
        <dbReference type="EMBL" id="KFK31569.1"/>
    </source>
</evidence>
<dbReference type="AlphaFoldDB" id="A0A087GNW7"/>
<gene>
    <name evidence="2" type="ordered locus">AALP_Aa6g129000</name>
</gene>
<proteinExistence type="predicted"/>
<keyword evidence="3" id="KW-1185">Reference proteome</keyword>
<protein>
    <submittedName>
        <fullName evidence="2">Uncharacterized protein</fullName>
    </submittedName>
</protein>
<evidence type="ECO:0000256" key="1">
    <source>
        <dbReference type="SAM" id="MobiDB-lite"/>
    </source>
</evidence>
<sequence>MMTDERRIVNPKDAALRDLEDGDIQAEEAIPALLPQLLQKMDKRLDALLESAERLNKANMMITYELKSLGAEPGLFRKPAARLNLVALNFTTPVGPSSRPQQQPTSIAAKDGRSALLAQARREKAKVGYEPRDVNDDDEDLARRVVPDTELTESERTGRAMTKGRNNDPRQAALQQFSTLGDEGLAG</sequence>
<evidence type="ECO:0000313" key="3">
    <source>
        <dbReference type="Proteomes" id="UP000029120"/>
    </source>
</evidence>